<evidence type="ECO:0000313" key="9">
    <source>
        <dbReference type="Proteomes" id="UP000176614"/>
    </source>
</evidence>
<dbReference type="GO" id="GO:0005886">
    <property type="term" value="C:plasma membrane"/>
    <property type="evidence" value="ECO:0007669"/>
    <property type="project" value="UniProtKB-SubCell"/>
</dbReference>
<dbReference type="Proteomes" id="UP000176614">
    <property type="component" value="Unassembled WGS sequence"/>
</dbReference>
<dbReference type="Pfam" id="PF03772">
    <property type="entry name" value="Competence"/>
    <property type="match status" value="1"/>
</dbReference>
<evidence type="ECO:0000256" key="6">
    <source>
        <dbReference type="SAM" id="Phobius"/>
    </source>
</evidence>
<evidence type="ECO:0000256" key="2">
    <source>
        <dbReference type="ARBA" id="ARBA00022475"/>
    </source>
</evidence>
<feature type="transmembrane region" description="Helical" evidence="6">
    <location>
        <begin position="154"/>
        <end position="174"/>
    </location>
</feature>
<keyword evidence="5 6" id="KW-0472">Membrane</keyword>
<feature type="transmembrane region" description="Helical" evidence="6">
    <location>
        <begin position="186"/>
        <end position="205"/>
    </location>
</feature>
<organism evidence="8 9">
    <name type="scientific">candidate division WWE3 bacterium RIFOXYA2_FULL_46_9</name>
    <dbReference type="NCBI Taxonomy" id="1802636"/>
    <lineage>
        <taxon>Bacteria</taxon>
        <taxon>Katanobacteria</taxon>
    </lineage>
</organism>
<dbReference type="NCBIfam" id="TIGR00360">
    <property type="entry name" value="ComEC_N-term"/>
    <property type="match status" value="1"/>
</dbReference>
<evidence type="ECO:0000256" key="5">
    <source>
        <dbReference type="ARBA" id="ARBA00023136"/>
    </source>
</evidence>
<keyword evidence="4 6" id="KW-1133">Transmembrane helix</keyword>
<evidence type="ECO:0000256" key="1">
    <source>
        <dbReference type="ARBA" id="ARBA00004651"/>
    </source>
</evidence>
<evidence type="ECO:0000313" key="8">
    <source>
        <dbReference type="EMBL" id="OGC63934.1"/>
    </source>
</evidence>
<evidence type="ECO:0000256" key="3">
    <source>
        <dbReference type="ARBA" id="ARBA00022692"/>
    </source>
</evidence>
<feature type="transmembrane region" description="Helical" evidence="6">
    <location>
        <begin position="270"/>
        <end position="289"/>
    </location>
</feature>
<comment type="caution">
    <text evidence="8">The sequence shown here is derived from an EMBL/GenBank/DDBJ whole genome shotgun (WGS) entry which is preliminary data.</text>
</comment>
<dbReference type="EMBL" id="MEVT01000001">
    <property type="protein sequence ID" value="OGC63934.1"/>
    <property type="molecule type" value="Genomic_DNA"/>
</dbReference>
<accession>A0A1F4W3D0</accession>
<proteinExistence type="predicted"/>
<reference evidence="8 9" key="1">
    <citation type="journal article" date="2016" name="Nat. Commun.">
        <title>Thousands of microbial genomes shed light on interconnected biogeochemical processes in an aquifer system.</title>
        <authorList>
            <person name="Anantharaman K."/>
            <person name="Brown C.T."/>
            <person name="Hug L.A."/>
            <person name="Sharon I."/>
            <person name="Castelle C.J."/>
            <person name="Probst A.J."/>
            <person name="Thomas B.C."/>
            <person name="Singh A."/>
            <person name="Wilkins M.J."/>
            <person name="Karaoz U."/>
            <person name="Brodie E.L."/>
            <person name="Williams K.H."/>
            <person name="Hubbard S.S."/>
            <person name="Banfield J.F."/>
        </authorList>
    </citation>
    <scope>NUCLEOTIDE SEQUENCE [LARGE SCALE GENOMIC DNA]</scope>
</reference>
<comment type="subcellular location">
    <subcellularLocation>
        <location evidence="1">Cell membrane</location>
        <topology evidence="1">Multi-pass membrane protein</topology>
    </subcellularLocation>
</comment>
<name>A0A1F4W3D0_UNCKA</name>
<keyword evidence="2" id="KW-1003">Cell membrane</keyword>
<dbReference type="InterPro" id="IPR052159">
    <property type="entry name" value="Competence_DNA_uptake"/>
</dbReference>
<dbReference type="InterPro" id="IPR004477">
    <property type="entry name" value="ComEC_N"/>
</dbReference>
<feature type="transmembrane region" description="Helical" evidence="6">
    <location>
        <begin position="301"/>
        <end position="321"/>
    </location>
</feature>
<sequence>MIGRYKILLLLFLVCAGRYIYTCRLAYCPQEKSAIPAQISSIHEILTQNVRAFLPSPHAELALGMTFGIDNFADIPKFKQKLRDTGTIHVVVVSGFNISLVSGLLLSAVGSKYKPGNLIRVLLLTLGYAVFTGFEPPVIRAWIMSTILLVGSFYGRVISTIQVLVFAGLVMVLYKPSYLESLSFQLSFAATLGLLTITPLLDKLVTLPKDISSSVAAQAAVWPLISYNFGTFSIAGLFLNPLILWVVPIITVLCFPLAFMGLLLGEWGRFSYMVVYPLLNYFVLSVEFFSRIIFSSITLKISAPVLLAYYVLLIFFIARHYV</sequence>
<feature type="transmembrane region" description="Helical" evidence="6">
    <location>
        <begin position="242"/>
        <end position="264"/>
    </location>
</feature>
<feature type="transmembrane region" description="Helical" evidence="6">
    <location>
        <begin position="211"/>
        <end position="230"/>
    </location>
</feature>
<dbReference type="PANTHER" id="PTHR30619:SF7">
    <property type="entry name" value="BETA-LACTAMASE DOMAIN PROTEIN"/>
    <property type="match status" value="1"/>
</dbReference>
<evidence type="ECO:0000259" key="7">
    <source>
        <dbReference type="Pfam" id="PF03772"/>
    </source>
</evidence>
<protein>
    <recommendedName>
        <fullName evidence="7">ComEC/Rec2-related protein domain-containing protein</fullName>
    </recommendedName>
</protein>
<dbReference type="AlphaFoldDB" id="A0A1F4W3D0"/>
<dbReference type="PANTHER" id="PTHR30619">
    <property type="entry name" value="DNA INTERNALIZATION/COMPETENCE PROTEIN COMEC/REC2"/>
    <property type="match status" value="1"/>
</dbReference>
<evidence type="ECO:0000256" key="4">
    <source>
        <dbReference type="ARBA" id="ARBA00022989"/>
    </source>
</evidence>
<feature type="domain" description="ComEC/Rec2-related protein" evidence="7">
    <location>
        <begin position="77"/>
        <end position="317"/>
    </location>
</feature>
<keyword evidence="3 6" id="KW-0812">Transmembrane</keyword>
<feature type="transmembrane region" description="Helical" evidence="6">
    <location>
        <begin position="118"/>
        <end position="134"/>
    </location>
</feature>
<feature type="transmembrane region" description="Helical" evidence="6">
    <location>
        <begin position="86"/>
        <end position="106"/>
    </location>
</feature>
<gene>
    <name evidence="8" type="ORF">A2264_02520</name>
</gene>